<evidence type="ECO:0000256" key="3">
    <source>
        <dbReference type="ARBA" id="ARBA00023125"/>
    </source>
</evidence>
<dbReference type="GO" id="GO:0005634">
    <property type="term" value="C:nucleus"/>
    <property type="evidence" value="ECO:0007669"/>
    <property type="project" value="UniProtKB-SubCell"/>
</dbReference>
<dbReference type="RefSeq" id="XP_013895374.1">
    <property type="nucleotide sequence ID" value="XM_014039920.1"/>
</dbReference>
<evidence type="ECO:0000313" key="8">
    <source>
        <dbReference type="EMBL" id="KIY96354.1"/>
    </source>
</evidence>
<evidence type="ECO:0000256" key="5">
    <source>
        <dbReference type="ARBA" id="ARBA00023242"/>
    </source>
</evidence>
<dbReference type="GO" id="GO:0003700">
    <property type="term" value="F:DNA-binding transcription factor activity"/>
    <property type="evidence" value="ECO:0007669"/>
    <property type="project" value="InterPro"/>
</dbReference>
<evidence type="ECO:0000256" key="1">
    <source>
        <dbReference type="ARBA" id="ARBA00004123"/>
    </source>
</evidence>
<feature type="region of interest" description="Disordered" evidence="6">
    <location>
        <begin position="44"/>
        <end position="89"/>
    </location>
</feature>
<dbReference type="KEGG" id="mng:MNEG_11609"/>
<dbReference type="InterPro" id="IPR016177">
    <property type="entry name" value="DNA-bd_dom_sf"/>
</dbReference>
<proteinExistence type="predicted"/>
<evidence type="ECO:0000259" key="7">
    <source>
        <dbReference type="PROSITE" id="PS51032"/>
    </source>
</evidence>
<dbReference type="EMBL" id="KK103045">
    <property type="protein sequence ID" value="KIY96354.1"/>
    <property type="molecule type" value="Genomic_DNA"/>
</dbReference>
<accession>A0A0D2LY68</accession>
<evidence type="ECO:0000313" key="9">
    <source>
        <dbReference type="Proteomes" id="UP000054498"/>
    </source>
</evidence>
<dbReference type="GO" id="GO:0003677">
    <property type="term" value="F:DNA binding"/>
    <property type="evidence" value="ECO:0007669"/>
    <property type="project" value="UniProtKB-KW"/>
</dbReference>
<keyword evidence="5" id="KW-0539">Nucleus</keyword>
<protein>
    <recommendedName>
        <fullName evidence="7">AP2/ERF domain-containing protein</fullName>
    </recommendedName>
</protein>
<dbReference type="Gene3D" id="3.30.730.10">
    <property type="entry name" value="AP2/ERF domain"/>
    <property type="match status" value="1"/>
</dbReference>
<dbReference type="Proteomes" id="UP000054498">
    <property type="component" value="Unassembled WGS sequence"/>
</dbReference>
<dbReference type="InterPro" id="IPR001471">
    <property type="entry name" value="AP2/ERF_dom"/>
</dbReference>
<gene>
    <name evidence="8" type="ORF">MNEG_11609</name>
</gene>
<sequence length="89" mass="9702">MGYFDTPEEAGRAYDMKLVELHGDDAAIGKTNFGIEDYVPAHHTAAGREVPPDVQQRSAEIQPPDFGMGRNLLPKMPGQPHAQLLLTSS</sequence>
<evidence type="ECO:0000256" key="2">
    <source>
        <dbReference type="ARBA" id="ARBA00023015"/>
    </source>
</evidence>
<organism evidence="8 9">
    <name type="scientific">Monoraphidium neglectum</name>
    <dbReference type="NCBI Taxonomy" id="145388"/>
    <lineage>
        <taxon>Eukaryota</taxon>
        <taxon>Viridiplantae</taxon>
        <taxon>Chlorophyta</taxon>
        <taxon>core chlorophytes</taxon>
        <taxon>Chlorophyceae</taxon>
        <taxon>CS clade</taxon>
        <taxon>Sphaeropleales</taxon>
        <taxon>Selenastraceae</taxon>
        <taxon>Monoraphidium</taxon>
    </lineage>
</organism>
<dbReference type="PROSITE" id="PS51032">
    <property type="entry name" value="AP2_ERF"/>
    <property type="match status" value="1"/>
</dbReference>
<reference evidence="8 9" key="1">
    <citation type="journal article" date="2013" name="BMC Genomics">
        <title>Reconstruction of the lipid metabolism for the microalga Monoraphidium neglectum from its genome sequence reveals characteristics suitable for biofuel production.</title>
        <authorList>
            <person name="Bogen C."/>
            <person name="Al-Dilaimi A."/>
            <person name="Albersmeier A."/>
            <person name="Wichmann J."/>
            <person name="Grundmann M."/>
            <person name="Rupp O."/>
            <person name="Lauersen K.J."/>
            <person name="Blifernez-Klassen O."/>
            <person name="Kalinowski J."/>
            <person name="Goesmann A."/>
            <person name="Mussgnug J.H."/>
            <person name="Kruse O."/>
        </authorList>
    </citation>
    <scope>NUCLEOTIDE SEQUENCE [LARGE SCALE GENOMIC DNA]</scope>
    <source>
        <strain evidence="8 9">SAG 48.87</strain>
    </source>
</reference>
<keyword evidence="2" id="KW-0805">Transcription regulation</keyword>
<dbReference type="GeneID" id="25728888"/>
<keyword evidence="3" id="KW-0238">DNA-binding</keyword>
<keyword evidence="9" id="KW-1185">Reference proteome</keyword>
<comment type="subcellular location">
    <subcellularLocation>
        <location evidence="1">Nucleus</location>
    </subcellularLocation>
</comment>
<dbReference type="OrthoDB" id="549345at2759"/>
<keyword evidence="4" id="KW-0804">Transcription</keyword>
<dbReference type="SUPFAM" id="SSF54171">
    <property type="entry name" value="DNA-binding domain"/>
    <property type="match status" value="1"/>
</dbReference>
<evidence type="ECO:0000256" key="4">
    <source>
        <dbReference type="ARBA" id="ARBA00023163"/>
    </source>
</evidence>
<dbReference type="InterPro" id="IPR036955">
    <property type="entry name" value="AP2/ERF_dom_sf"/>
</dbReference>
<evidence type="ECO:0000256" key="6">
    <source>
        <dbReference type="SAM" id="MobiDB-lite"/>
    </source>
</evidence>
<feature type="domain" description="AP2/ERF" evidence="7">
    <location>
        <begin position="1"/>
        <end position="34"/>
    </location>
</feature>
<name>A0A0D2LY68_9CHLO</name>
<dbReference type="AlphaFoldDB" id="A0A0D2LY68"/>